<name>A0ABM4BP05_HYDVU</name>
<dbReference type="GeneID" id="136078992"/>
<dbReference type="Proteomes" id="UP001652625">
    <property type="component" value="Chromosome 04"/>
</dbReference>
<accession>A0ABM4BP05</accession>
<evidence type="ECO:0000313" key="2">
    <source>
        <dbReference type="RefSeq" id="XP_065650840.1"/>
    </source>
</evidence>
<gene>
    <name evidence="2" type="primary">LOC136078992</name>
</gene>
<proteinExistence type="predicted"/>
<sequence>MIFLMNDVDINTRYMNMNNVRLSIDVGQVTSKKKPKINKDNFDNFDFQISNKCILKNKSDTKKLLLPPQPPLRYASDQSSYQNNCQFESRMASTLAPEQPVLRHKPPFNTARFHSADTQIMHNSTMHLNSMESSYNSHEIANQKSYNDEKEPQDFISKISSDFRTPQSKTTNYLPRTEQAVYGDVIKLLVEVKKQNDDIKAQIQYLSHQQNVILKHLDLQVQGVNSKLPENLNLPLQTFEQVQSFEKKLRLSALDKLQLTQHLGLQ</sequence>
<keyword evidence="1" id="KW-1185">Reference proteome</keyword>
<dbReference type="RefSeq" id="XP_065650840.1">
    <property type="nucleotide sequence ID" value="XM_065794768.1"/>
</dbReference>
<organism evidence="1 2">
    <name type="scientific">Hydra vulgaris</name>
    <name type="common">Hydra</name>
    <name type="synonym">Hydra attenuata</name>
    <dbReference type="NCBI Taxonomy" id="6087"/>
    <lineage>
        <taxon>Eukaryota</taxon>
        <taxon>Metazoa</taxon>
        <taxon>Cnidaria</taxon>
        <taxon>Hydrozoa</taxon>
        <taxon>Hydroidolina</taxon>
        <taxon>Anthoathecata</taxon>
        <taxon>Aplanulata</taxon>
        <taxon>Hydridae</taxon>
        <taxon>Hydra</taxon>
    </lineage>
</organism>
<reference evidence="2" key="1">
    <citation type="submission" date="2025-08" db="UniProtKB">
        <authorList>
            <consortium name="RefSeq"/>
        </authorList>
    </citation>
    <scope>IDENTIFICATION</scope>
</reference>
<protein>
    <submittedName>
        <fullName evidence="2">Uncharacterized protein LOC136078992</fullName>
    </submittedName>
</protein>
<evidence type="ECO:0000313" key="1">
    <source>
        <dbReference type="Proteomes" id="UP001652625"/>
    </source>
</evidence>